<dbReference type="OrthoDB" id="269384at2759"/>
<evidence type="ECO:0000256" key="2">
    <source>
        <dbReference type="ARBA" id="ARBA00004367"/>
    </source>
</evidence>
<evidence type="ECO:0000256" key="16">
    <source>
        <dbReference type="SAM" id="MobiDB-lite"/>
    </source>
</evidence>
<evidence type="ECO:0000256" key="17">
    <source>
        <dbReference type="SAM" id="SignalP"/>
    </source>
</evidence>
<dbReference type="GO" id="GO:0015035">
    <property type="term" value="F:protein-disulfide reductase activity"/>
    <property type="evidence" value="ECO:0007669"/>
    <property type="project" value="InterPro"/>
</dbReference>
<evidence type="ECO:0000256" key="15">
    <source>
        <dbReference type="ARBA" id="ARBA00023284"/>
    </source>
</evidence>
<keyword evidence="15" id="KW-0676">Redox-active center</keyword>
<keyword evidence="8" id="KW-0256">Endoplasmic reticulum</keyword>
<keyword evidence="7 17" id="KW-0732">Signal</keyword>
<dbReference type="AlphaFoldDB" id="A0A5C3QK99"/>
<evidence type="ECO:0000256" key="11">
    <source>
        <dbReference type="ARBA" id="ARBA00023002"/>
    </source>
</evidence>
<keyword evidence="5" id="KW-0813">Transport</keyword>
<evidence type="ECO:0000256" key="5">
    <source>
        <dbReference type="ARBA" id="ARBA00022448"/>
    </source>
</evidence>
<dbReference type="Pfam" id="PF04137">
    <property type="entry name" value="ERO1"/>
    <property type="match status" value="1"/>
</dbReference>
<protein>
    <submittedName>
        <fullName evidence="18">Endoplasmic oxidoreductin</fullName>
    </submittedName>
</protein>
<feature type="signal peptide" evidence="17">
    <location>
        <begin position="1"/>
        <end position="22"/>
    </location>
</feature>
<evidence type="ECO:0000256" key="14">
    <source>
        <dbReference type="ARBA" id="ARBA00023180"/>
    </source>
</evidence>
<dbReference type="GO" id="GO:0005789">
    <property type="term" value="C:endoplasmic reticulum membrane"/>
    <property type="evidence" value="ECO:0007669"/>
    <property type="project" value="UniProtKB-SubCell"/>
</dbReference>
<dbReference type="PANTHER" id="PTHR12613">
    <property type="entry name" value="ERO1-RELATED"/>
    <property type="match status" value="1"/>
</dbReference>
<evidence type="ECO:0000256" key="4">
    <source>
        <dbReference type="ARBA" id="ARBA00011802"/>
    </source>
</evidence>
<dbReference type="STRING" id="1884261.A0A5C3QK99"/>
<name>A0A5C3QK99_9AGAR</name>
<keyword evidence="11" id="KW-0560">Oxidoreductase</keyword>
<reference evidence="18 19" key="1">
    <citation type="journal article" date="2019" name="Nat. Ecol. Evol.">
        <title>Megaphylogeny resolves global patterns of mushroom evolution.</title>
        <authorList>
            <person name="Varga T."/>
            <person name="Krizsan K."/>
            <person name="Foldi C."/>
            <person name="Dima B."/>
            <person name="Sanchez-Garcia M."/>
            <person name="Sanchez-Ramirez S."/>
            <person name="Szollosi G.J."/>
            <person name="Szarkandi J.G."/>
            <person name="Papp V."/>
            <person name="Albert L."/>
            <person name="Andreopoulos W."/>
            <person name="Angelini C."/>
            <person name="Antonin V."/>
            <person name="Barry K.W."/>
            <person name="Bougher N.L."/>
            <person name="Buchanan P."/>
            <person name="Buyck B."/>
            <person name="Bense V."/>
            <person name="Catcheside P."/>
            <person name="Chovatia M."/>
            <person name="Cooper J."/>
            <person name="Damon W."/>
            <person name="Desjardin D."/>
            <person name="Finy P."/>
            <person name="Geml J."/>
            <person name="Haridas S."/>
            <person name="Hughes K."/>
            <person name="Justo A."/>
            <person name="Karasinski D."/>
            <person name="Kautmanova I."/>
            <person name="Kiss B."/>
            <person name="Kocsube S."/>
            <person name="Kotiranta H."/>
            <person name="LaButti K.M."/>
            <person name="Lechner B.E."/>
            <person name="Liimatainen K."/>
            <person name="Lipzen A."/>
            <person name="Lukacs Z."/>
            <person name="Mihaltcheva S."/>
            <person name="Morgado L.N."/>
            <person name="Niskanen T."/>
            <person name="Noordeloos M.E."/>
            <person name="Ohm R.A."/>
            <person name="Ortiz-Santana B."/>
            <person name="Ovrebo C."/>
            <person name="Racz N."/>
            <person name="Riley R."/>
            <person name="Savchenko A."/>
            <person name="Shiryaev A."/>
            <person name="Soop K."/>
            <person name="Spirin V."/>
            <person name="Szebenyi C."/>
            <person name="Tomsovsky M."/>
            <person name="Tulloss R.E."/>
            <person name="Uehling J."/>
            <person name="Grigoriev I.V."/>
            <person name="Vagvolgyi C."/>
            <person name="Papp T."/>
            <person name="Martin F.M."/>
            <person name="Miettinen O."/>
            <person name="Hibbett D.S."/>
            <person name="Nagy L.G."/>
        </authorList>
    </citation>
    <scope>NUCLEOTIDE SEQUENCE [LARGE SCALE GENOMIC DNA]</scope>
    <source>
        <strain evidence="18 19">CBS 309.79</strain>
    </source>
</reference>
<dbReference type="GO" id="GO:0034975">
    <property type="term" value="P:protein folding in endoplasmic reticulum"/>
    <property type="evidence" value="ECO:0007669"/>
    <property type="project" value="InterPro"/>
</dbReference>
<evidence type="ECO:0000256" key="7">
    <source>
        <dbReference type="ARBA" id="ARBA00022729"/>
    </source>
</evidence>
<evidence type="ECO:0000256" key="12">
    <source>
        <dbReference type="ARBA" id="ARBA00023136"/>
    </source>
</evidence>
<evidence type="ECO:0000256" key="3">
    <source>
        <dbReference type="ARBA" id="ARBA00008277"/>
    </source>
</evidence>
<sequence length="560" mass="63314">MTPCYYKCIALLLAFSTDAARASTFGSFLSDTLVRDHPVQDVLEYHPSKHTECRTPPTGPIEMTHCDYEQVETASDDLFANLQELVKTPFFKYFQVDLYRDCPFWEENGACGNRECAITTVDESDVPEKWRAAALSQIEQPPSDKRTRLPGCYYRDSDFCFLDDMTEGEYFDLTQVPERFTGYSGPSAHRVWRTIYEENCFGLSEMNLMKAKSPAPISMADPMTEALHDDGSEPPAQCLEKRVYYKIISGLHASISTHICYDYLNQKTGEWGPNLQCFIERVASHPERLQYIYFDVVLMLRAVARLGPYLDAYDYCSTGTHEEDVETKRLLGNVVDIAKDVGKFDESVLFRGENAKVLKEEFKNHFRNVTRIMDCVECHKCRLWGKVQTTGIATALKILFEMDEKTLDPRANANLLSRSEVVALINTLHRLSESLEVVDIFRTLWNDTSAEDTEQLLSPAEPHSQYSHSSPKTPGALTPDTPPPPRAATPPQPSPPAGSSYPPSLLDTIKLNLARWGLRCKNGTFECLAAIVEYIWRGGDFMRGLFRLSGKENGPGFDEL</sequence>
<feature type="chain" id="PRO_5022837270" evidence="17">
    <location>
        <begin position="23"/>
        <end position="560"/>
    </location>
</feature>
<evidence type="ECO:0000313" key="19">
    <source>
        <dbReference type="Proteomes" id="UP000305067"/>
    </source>
</evidence>
<proteinExistence type="inferred from homology"/>
<keyword evidence="13" id="KW-1015">Disulfide bond</keyword>
<evidence type="ECO:0000313" key="18">
    <source>
        <dbReference type="EMBL" id="TFL02445.1"/>
    </source>
</evidence>
<keyword evidence="9" id="KW-0274">FAD</keyword>
<gene>
    <name evidence="18" type="ORF">BDV98DRAFT_505380</name>
</gene>
<dbReference type="PANTHER" id="PTHR12613:SF0">
    <property type="entry name" value="ERO1-LIKE PROTEIN"/>
    <property type="match status" value="1"/>
</dbReference>
<keyword evidence="10" id="KW-0249">Electron transport</keyword>
<comment type="subunit">
    <text evidence="4">May function both as a monomer and a homodimer.</text>
</comment>
<keyword evidence="6" id="KW-0285">Flavoprotein</keyword>
<evidence type="ECO:0000256" key="13">
    <source>
        <dbReference type="ARBA" id="ARBA00023157"/>
    </source>
</evidence>
<comment type="subcellular location">
    <subcellularLocation>
        <location evidence="2">Endoplasmic reticulum membrane</location>
        <topology evidence="2">Peripheral membrane protein</topology>
        <orientation evidence="2">Lumenal side</orientation>
    </subcellularLocation>
</comment>
<keyword evidence="12" id="KW-0472">Membrane</keyword>
<dbReference type="InterPro" id="IPR007266">
    <property type="entry name" value="Ero1"/>
</dbReference>
<feature type="compositionally biased region" description="Pro residues" evidence="16">
    <location>
        <begin position="480"/>
        <end position="496"/>
    </location>
</feature>
<keyword evidence="14" id="KW-0325">Glycoprotein</keyword>
<feature type="region of interest" description="Disordered" evidence="16">
    <location>
        <begin position="454"/>
        <end position="502"/>
    </location>
</feature>
<keyword evidence="19" id="KW-1185">Reference proteome</keyword>
<evidence type="ECO:0000256" key="9">
    <source>
        <dbReference type="ARBA" id="ARBA00022827"/>
    </source>
</evidence>
<dbReference type="SUPFAM" id="SSF110019">
    <property type="entry name" value="ERO1-like"/>
    <property type="match status" value="1"/>
</dbReference>
<accession>A0A5C3QK99</accession>
<evidence type="ECO:0000256" key="10">
    <source>
        <dbReference type="ARBA" id="ARBA00022982"/>
    </source>
</evidence>
<evidence type="ECO:0000256" key="1">
    <source>
        <dbReference type="ARBA" id="ARBA00001974"/>
    </source>
</evidence>
<dbReference type="GO" id="GO:0016972">
    <property type="term" value="F:thiol oxidase activity"/>
    <property type="evidence" value="ECO:0007669"/>
    <property type="project" value="InterPro"/>
</dbReference>
<dbReference type="GO" id="GO:0071949">
    <property type="term" value="F:FAD binding"/>
    <property type="evidence" value="ECO:0007669"/>
    <property type="project" value="InterPro"/>
</dbReference>
<dbReference type="InterPro" id="IPR037192">
    <property type="entry name" value="ERO1-like_sf"/>
</dbReference>
<dbReference type="Proteomes" id="UP000305067">
    <property type="component" value="Unassembled WGS sequence"/>
</dbReference>
<evidence type="ECO:0000256" key="6">
    <source>
        <dbReference type="ARBA" id="ARBA00022630"/>
    </source>
</evidence>
<dbReference type="EMBL" id="ML178822">
    <property type="protein sequence ID" value="TFL02445.1"/>
    <property type="molecule type" value="Genomic_DNA"/>
</dbReference>
<organism evidence="18 19">
    <name type="scientific">Pterulicium gracile</name>
    <dbReference type="NCBI Taxonomy" id="1884261"/>
    <lineage>
        <taxon>Eukaryota</taxon>
        <taxon>Fungi</taxon>
        <taxon>Dikarya</taxon>
        <taxon>Basidiomycota</taxon>
        <taxon>Agaricomycotina</taxon>
        <taxon>Agaricomycetes</taxon>
        <taxon>Agaricomycetidae</taxon>
        <taxon>Agaricales</taxon>
        <taxon>Pleurotineae</taxon>
        <taxon>Pterulaceae</taxon>
        <taxon>Pterulicium</taxon>
    </lineage>
</organism>
<evidence type="ECO:0000256" key="8">
    <source>
        <dbReference type="ARBA" id="ARBA00022824"/>
    </source>
</evidence>
<comment type="cofactor">
    <cofactor evidence="1">
        <name>FAD</name>
        <dbReference type="ChEBI" id="CHEBI:57692"/>
    </cofactor>
</comment>
<comment type="similarity">
    <text evidence="3">Belongs to the EROs family.</text>
</comment>